<feature type="transmembrane region" description="Helical" evidence="12">
    <location>
        <begin position="21"/>
        <end position="42"/>
    </location>
</feature>
<dbReference type="Gene3D" id="3.30.450.20">
    <property type="entry name" value="PAS domain"/>
    <property type="match status" value="1"/>
</dbReference>
<evidence type="ECO:0000256" key="11">
    <source>
        <dbReference type="ARBA" id="ARBA00023136"/>
    </source>
</evidence>
<evidence type="ECO:0000256" key="8">
    <source>
        <dbReference type="ARBA" id="ARBA00022777"/>
    </source>
</evidence>
<dbReference type="InterPro" id="IPR004358">
    <property type="entry name" value="Sig_transdc_His_kin-like_C"/>
</dbReference>
<dbReference type="InterPro" id="IPR036890">
    <property type="entry name" value="HATPase_C_sf"/>
</dbReference>
<keyword evidence="5" id="KW-0597">Phosphoprotein</keyword>
<dbReference type="InterPro" id="IPR003594">
    <property type="entry name" value="HATPase_dom"/>
</dbReference>
<evidence type="ECO:0000256" key="12">
    <source>
        <dbReference type="SAM" id="Phobius"/>
    </source>
</evidence>
<evidence type="ECO:0000259" key="13">
    <source>
        <dbReference type="PROSITE" id="PS50109"/>
    </source>
</evidence>
<keyword evidence="8 15" id="KW-0418">Kinase</keyword>
<dbReference type="PANTHER" id="PTHR34220:SF7">
    <property type="entry name" value="SENSOR HISTIDINE KINASE YPDA"/>
    <property type="match status" value="1"/>
</dbReference>
<dbReference type="InterPro" id="IPR003660">
    <property type="entry name" value="HAMP_dom"/>
</dbReference>
<dbReference type="PROSITE" id="PS50885">
    <property type="entry name" value="HAMP"/>
    <property type="match status" value="1"/>
</dbReference>
<reference evidence="15 16" key="1">
    <citation type="submission" date="2018-11" db="EMBL/GenBank/DDBJ databases">
        <title>Genome sequencing of Lachnoanaerobaculum sp. KCOM 2030 (= ChDC B114).</title>
        <authorList>
            <person name="Kook J.-K."/>
            <person name="Park S.-N."/>
            <person name="Lim Y.K."/>
        </authorList>
    </citation>
    <scope>NUCLEOTIDE SEQUENCE [LARGE SCALE GENOMIC DNA]</scope>
    <source>
        <strain evidence="15 16">KCOM 2030</strain>
    </source>
</reference>
<keyword evidence="11 12" id="KW-0472">Membrane</keyword>
<dbReference type="Gene3D" id="3.30.565.10">
    <property type="entry name" value="Histidine kinase-like ATPase, C-terminal domain"/>
    <property type="match status" value="1"/>
</dbReference>
<evidence type="ECO:0000259" key="14">
    <source>
        <dbReference type="PROSITE" id="PS50885"/>
    </source>
</evidence>
<dbReference type="SMART" id="SM00304">
    <property type="entry name" value="HAMP"/>
    <property type="match status" value="1"/>
</dbReference>
<dbReference type="OrthoDB" id="9809348at2"/>
<accession>A0A3P3QUV5</accession>
<dbReference type="InterPro" id="IPR010559">
    <property type="entry name" value="Sig_transdc_His_kin_internal"/>
</dbReference>
<evidence type="ECO:0000256" key="3">
    <source>
        <dbReference type="ARBA" id="ARBA00012438"/>
    </source>
</evidence>
<dbReference type="AlphaFoldDB" id="A0A3P3QUV5"/>
<proteinExistence type="predicted"/>
<evidence type="ECO:0000313" key="15">
    <source>
        <dbReference type="EMBL" id="RRJ25027.1"/>
    </source>
</evidence>
<organism evidence="15 16">
    <name type="scientific">Lachnoanaerobaculum gingivalis</name>
    <dbReference type="NCBI Taxonomy" id="2490855"/>
    <lineage>
        <taxon>Bacteria</taxon>
        <taxon>Bacillati</taxon>
        <taxon>Bacillota</taxon>
        <taxon>Clostridia</taxon>
        <taxon>Lachnospirales</taxon>
        <taxon>Lachnospiraceae</taxon>
        <taxon>Lachnoanaerobaculum</taxon>
    </lineage>
</organism>
<dbReference type="PANTHER" id="PTHR34220">
    <property type="entry name" value="SENSOR HISTIDINE KINASE YPDA"/>
    <property type="match status" value="1"/>
</dbReference>
<gene>
    <name evidence="15" type="ORF">EHV10_08900</name>
</gene>
<sequence>MEKGKFSLKNLSIKNLSIQSSIFMYFTVTAIIAIALISLIIFQRFTNSLNATIIEENSGIVGQLGESVDSYLRNAMKVSDSIYYNVIKNTDISNDDIKRGMNLIYVNNDNMIDDIALISGKGELIESMPALRLKDNSNVLEKDFFKKSMAESEYINFSMPHIRDLFDRNESSYSWVISLSRAVEVTDEGKATQALLLINLNYMYFEEIFSNVNLGNGGYVYLTNDYGDIIWHPKQNEIYSGRFKEDNKYAATLKDGITAENLSGKNITLNVRTIGYTGWKLVGVTPSAALGVDGIKFRFFVLFVADLFLFLLAMINAFISDKISNPIKRLDGSVREIESGNLDVEIVPSGSYEVEHLGKSIKNMLGRIKVLMSDLVAEHNAKRKSEFDTLQSQINPHFLYNTLDIIVWMIENENSDKAVNIVTALAKFFRISLSKGKNIITVKDEVEHVRNYLMIQNMRFKNRFEYSIDVDEEVLSYSSLKLMLQPLVENAIYHGMEFMDGDGEIDVKVFKEDDSLYFTITDNGLGMSEDMVETLLSKDFVPSKKGSGIGAKNVNERIKLYFGSEYGLKVESEPDEGTKITIHLPAVAYGENDEDR</sequence>
<evidence type="ECO:0000256" key="2">
    <source>
        <dbReference type="ARBA" id="ARBA00004651"/>
    </source>
</evidence>
<keyword evidence="6" id="KW-0808">Transferase</keyword>
<dbReference type="PROSITE" id="PS50109">
    <property type="entry name" value="HIS_KIN"/>
    <property type="match status" value="1"/>
</dbReference>
<dbReference type="Proteomes" id="UP000272490">
    <property type="component" value="Unassembled WGS sequence"/>
</dbReference>
<keyword evidence="16" id="KW-1185">Reference proteome</keyword>
<dbReference type="SUPFAM" id="SSF158472">
    <property type="entry name" value="HAMP domain-like"/>
    <property type="match status" value="1"/>
</dbReference>
<dbReference type="GO" id="GO:0005886">
    <property type="term" value="C:plasma membrane"/>
    <property type="evidence" value="ECO:0007669"/>
    <property type="project" value="UniProtKB-SubCell"/>
</dbReference>
<feature type="domain" description="Histidine kinase" evidence="13">
    <location>
        <begin position="480"/>
        <end position="588"/>
    </location>
</feature>
<evidence type="ECO:0000256" key="6">
    <source>
        <dbReference type="ARBA" id="ARBA00022679"/>
    </source>
</evidence>
<dbReference type="Pfam" id="PF02518">
    <property type="entry name" value="HATPase_c"/>
    <property type="match status" value="1"/>
</dbReference>
<evidence type="ECO:0000313" key="16">
    <source>
        <dbReference type="Proteomes" id="UP000272490"/>
    </source>
</evidence>
<dbReference type="SUPFAM" id="SSF55874">
    <property type="entry name" value="ATPase domain of HSP90 chaperone/DNA topoisomerase II/histidine kinase"/>
    <property type="match status" value="1"/>
</dbReference>
<feature type="domain" description="HAMP" evidence="14">
    <location>
        <begin position="321"/>
        <end position="373"/>
    </location>
</feature>
<dbReference type="PRINTS" id="PR00344">
    <property type="entry name" value="BCTRLSENSOR"/>
</dbReference>
<keyword evidence="9 12" id="KW-1133">Transmembrane helix</keyword>
<dbReference type="InterPro" id="IPR005467">
    <property type="entry name" value="His_kinase_dom"/>
</dbReference>
<comment type="subcellular location">
    <subcellularLocation>
        <location evidence="2">Cell membrane</location>
        <topology evidence="2">Multi-pass membrane protein</topology>
    </subcellularLocation>
</comment>
<dbReference type="EC" id="2.7.13.3" evidence="3"/>
<protein>
    <recommendedName>
        <fullName evidence="3">histidine kinase</fullName>
        <ecNumber evidence="3">2.7.13.3</ecNumber>
    </recommendedName>
</protein>
<keyword evidence="4" id="KW-1003">Cell membrane</keyword>
<dbReference type="CDD" id="cd18774">
    <property type="entry name" value="PDC2_HK_sensor"/>
    <property type="match status" value="1"/>
</dbReference>
<evidence type="ECO:0000256" key="1">
    <source>
        <dbReference type="ARBA" id="ARBA00000085"/>
    </source>
</evidence>
<dbReference type="RefSeq" id="WP_128674344.1">
    <property type="nucleotide sequence ID" value="NZ_RRCO01000004.1"/>
</dbReference>
<keyword evidence="7 12" id="KW-0812">Transmembrane</keyword>
<comment type="catalytic activity">
    <reaction evidence="1">
        <text>ATP + protein L-histidine = ADP + protein N-phospho-L-histidine.</text>
        <dbReference type="EC" id="2.7.13.3"/>
    </reaction>
</comment>
<evidence type="ECO:0000256" key="5">
    <source>
        <dbReference type="ARBA" id="ARBA00022553"/>
    </source>
</evidence>
<dbReference type="SMART" id="SM00387">
    <property type="entry name" value="HATPase_c"/>
    <property type="match status" value="1"/>
</dbReference>
<evidence type="ECO:0000256" key="10">
    <source>
        <dbReference type="ARBA" id="ARBA00023012"/>
    </source>
</evidence>
<dbReference type="GO" id="GO:0000155">
    <property type="term" value="F:phosphorelay sensor kinase activity"/>
    <property type="evidence" value="ECO:0007669"/>
    <property type="project" value="InterPro"/>
</dbReference>
<evidence type="ECO:0000256" key="9">
    <source>
        <dbReference type="ARBA" id="ARBA00022989"/>
    </source>
</evidence>
<dbReference type="CDD" id="cd06225">
    <property type="entry name" value="HAMP"/>
    <property type="match status" value="1"/>
</dbReference>
<dbReference type="EMBL" id="RRCO01000004">
    <property type="protein sequence ID" value="RRJ25027.1"/>
    <property type="molecule type" value="Genomic_DNA"/>
</dbReference>
<dbReference type="Pfam" id="PF02743">
    <property type="entry name" value="dCache_1"/>
    <property type="match status" value="1"/>
</dbReference>
<evidence type="ECO:0000256" key="4">
    <source>
        <dbReference type="ARBA" id="ARBA00022475"/>
    </source>
</evidence>
<dbReference type="Gene3D" id="6.10.340.10">
    <property type="match status" value="1"/>
</dbReference>
<comment type="caution">
    <text evidence="15">The sequence shown here is derived from an EMBL/GenBank/DDBJ whole genome shotgun (WGS) entry which is preliminary data.</text>
</comment>
<name>A0A3P3QUV5_9FIRM</name>
<feature type="transmembrane region" description="Helical" evidence="12">
    <location>
        <begin position="299"/>
        <end position="319"/>
    </location>
</feature>
<dbReference type="Pfam" id="PF06580">
    <property type="entry name" value="His_kinase"/>
    <property type="match status" value="1"/>
</dbReference>
<dbReference type="InterPro" id="IPR050640">
    <property type="entry name" value="Bact_2-comp_sensor_kinase"/>
</dbReference>
<evidence type="ECO:0000256" key="7">
    <source>
        <dbReference type="ARBA" id="ARBA00022692"/>
    </source>
</evidence>
<dbReference type="Pfam" id="PF00672">
    <property type="entry name" value="HAMP"/>
    <property type="match status" value="1"/>
</dbReference>
<keyword evidence="10" id="KW-0902">Two-component regulatory system</keyword>
<dbReference type="InterPro" id="IPR033479">
    <property type="entry name" value="dCache_1"/>
</dbReference>